<evidence type="ECO:0000256" key="3">
    <source>
        <dbReference type="ARBA" id="ARBA00022723"/>
    </source>
</evidence>
<dbReference type="Gene3D" id="3.90.550.10">
    <property type="entry name" value="Spore Coat Polysaccharide Biosynthesis Protein SpsA, Chain A"/>
    <property type="match status" value="1"/>
</dbReference>
<keyword evidence="10" id="KW-1185">Reference proteome</keyword>
<keyword evidence="5" id="KW-0460">Magnesium</keyword>
<keyword evidence="2" id="KW-0808">Transferase</keyword>
<evidence type="ECO:0000256" key="5">
    <source>
        <dbReference type="ARBA" id="ARBA00022842"/>
    </source>
</evidence>
<keyword evidence="4" id="KW-0547">Nucleotide-binding</keyword>
<organism evidence="9 10">
    <name type="scientific">Agarivorans gilvus</name>
    <dbReference type="NCBI Taxonomy" id="680279"/>
    <lineage>
        <taxon>Bacteria</taxon>
        <taxon>Pseudomonadati</taxon>
        <taxon>Pseudomonadota</taxon>
        <taxon>Gammaproteobacteria</taxon>
        <taxon>Alteromonadales</taxon>
        <taxon>Alteromonadaceae</taxon>
        <taxon>Agarivorans</taxon>
    </lineage>
</organism>
<dbReference type="Proteomes" id="UP000651977">
    <property type="component" value="Unassembled WGS sequence"/>
</dbReference>
<dbReference type="SUPFAM" id="SSF53448">
    <property type="entry name" value="Nucleotide-diphospho-sugar transferases"/>
    <property type="match status" value="1"/>
</dbReference>
<dbReference type="InterPro" id="IPR013482">
    <property type="entry name" value="Molybde_CF_guanTrfase"/>
</dbReference>
<dbReference type="EMBL" id="BMDY01000002">
    <property type="protein sequence ID" value="GGA95243.1"/>
    <property type="molecule type" value="Genomic_DNA"/>
</dbReference>
<keyword evidence="3" id="KW-0479">Metal-binding</keyword>
<evidence type="ECO:0000256" key="1">
    <source>
        <dbReference type="ARBA" id="ARBA00022490"/>
    </source>
</evidence>
<evidence type="ECO:0000259" key="8">
    <source>
        <dbReference type="Pfam" id="PF12804"/>
    </source>
</evidence>
<dbReference type="GO" id="GO:0016779">
    <property type="term" value="F:nucleotidyltransferase activity"/>
    <property type="evidence" value="ECO:0007669"/>
    <property type="project" value="UniProtKB-KW"/>
</dbReference>
<keyword evidence="6" id="KW-0342">GTP-binding</keyword>
<comment type="caution">
    <text evidence="9">The sequence shown here is derived from an EMBL/GenBank/DDBJ whole genome shotgun (WGS) entry which is preliminary data.</text>
</comment>
<dbReference type="InterPro" id="IPR029044">
    <property type="entry name" value="Nucleotide-diphossugar_trans"/>
</dbReference>
<proteinExistence type="predicted"/>
<evidence type="ECO:0000256" key="6">
    <source>
        <dbReference type="ARBA" id="ARBA00023134"/>
    </source>
</evidence>
<keyword evidence="7" id="KW-0501">Molybdenum cofactor biosynthesis</keyword>
<dbReference type="RefSeq" id="WP_055731523.1">
    <property type="nucleotide sequence ID" value="NZ_BMDY01000002.1"/>
</dbReference>
<dbReference type="PANTHER" id="PTHR19136">
    <property type="entry name" value="MOLYBDENUM COFACTOR GUANYLYLTRANSFERASE"/>
    <property type="match status" value="1"/>
</dbReference>
<sequence>MDTNCFATITGVVLAGGQSRRMGQDKAKLNWQGRSLLEAQLQLLESVLPTPALVSGSYSEFNCIADQQPSLGPLSGLASCLEALPEQSCLFIPVDMPMIHQQLLDYLLEQYRAAPGNYFCENSVFPIILQSTQANRVSLQTVLNYPQAKQRSIKTFLHAIQATELSLPSQWASALVNTNTPQQWQQVQQLIEEKS</sequence>
<protein>
    <submittedName>
        <fullName evidence="9">Molybdenum cofactor guanylyltransferase</fullName>
    </submittedName>
</protein>
<evidence type="ECO:0000313" key="10">
    <source>
        <dbReference type="Proteomes" id="UP000651977"/>
    </source>
</evidence>
<evidence type="ECO:0000256" key="7">
    <source>
        <dbReference type="ARBA" id="ARBA00023150"/>
    </source>
</evidence>
<dbReference type="PANTHER" id="PTHR19136:SF81">
    <property type="entry name" value="MOLYBDENUM COFACTOR GUANYLYLTRANSFERASE"/>
    <property type="match status" value="1"/>
</dbReference>
<evidence type="ECO:0000256" key="4">
    <source>
        <dbReference type="ARBA" id="ARBA00022741"/>
    </source>
</evidence>
<dbReference type="CDD" id="cd02503">
    <property type="entry name" value="MobA"/>
    <property type="match status" value="1"/>
</dbReference>
<evidence type="ECO:0000313" key="9">
    <source>
        <dbReference type="EMBL" id="GGA95243.1"/>
    </source>
</evidence>
<accession>A0ABQ1HYD4</accession>
<dbReference type="InterPro" id="IPR025877">
    <property type="entry name" value="MobA-like_NTP_Trfase"/>
</dbReference>
<gene>
    <name evidence="9" type="primary">mobA</name>
    <name evidence="9" type="ORF">GCM10007414_05010</name>
</gene>
<feature type="domain" description="MobA-like NTP transferase" evidence="8">
    <location>
        <begin position="11"/>
        <end position="118"/>
    </location>
</feature>
<name>A0ABQ1HYD4_9ALTE</name>
<reference evidence="10" key="1">
    <citation type="journal article" date="2019" name="Int. J. Syst. Evol. Microbiol.">
        <title>The Global Catalogue of Microorganisms (GCM) 10K type strain sequencing project: providing services to taxonomists for standard genome sequencing and annotation.</title>
        <authorList>
            <consortium name="The Broad Institute Genomics Platform"/>
            <consortium name="The Broad Institute Genome Sequencing Center for Infectious Disease"/>
            <person name="Wu L."/>
            <person name="Ma J."/>
        </authorList>
    </citation>
    <scope>NUCLEOTIDE SEQUENCE [LARGE SCALE GENOMIC DNA]</scope>
    <source>
        <strain evidence="10">CGMCC 1.10131</strain>
    </source>
</reference>
<dbReference type="Pfam" id="PF12804">
    <property type="entry name" value="NTP_transf_3"/>
    <property type="match status" value="1"/>
</dbReference>
<evidence type="ECO:0000256" key="2">
    <source>
        <dbReference type="ARBA" id="ARBA00022679"/>
    </source>
</evidence>
<keyword evidence="1" id="KW-0963">Cytoplasm</keyword>
<keyword evidence="9" id="KW-0548">Nucleotidyltransferase</keyword>